<dbReference type="PATRIC" id="fig|1354251.4.peg.2230"/>
<gene>
    <name evidence="1" type="ORF">M975_2155</name>
</gene>
<accession>A0A1B7IP76</accession>
<evidence type="ECO:0000313" key="1">
    <source>
        <dbReference type="EMBL" id="OAT31518.1"/>
    </source>
</evidence>
<dbReference type="AlphaFoldDB" id="A0A1B7IP76"/>
<organism evidence="1 2">
    <name type="scientific">Buttiauxella brennerae ATCC 51605</name>
    <dbReference type="NCBI Taxonomy" id="1354251"/>
    <lineage>
        <taxon>Bacteria</taxon>
        <taxon>Pseudomonadati</taxon>
        <taxon>Pseudomonadota</taxon>
        <taxon>Gammaproteobacteria</taxon>
        <taxon>Enterobacterales</taxon>
        <taxon>Enterobacteriaceae</taxon>
        <taxon>Buttiauxella</taxon>
    </lineage>
</organism>
<dbReference type="Proteomes" id="UP000078410">
    <property type="component" value="Unassembled WGS sequence"/>
</dbReference>
<name>A0A1B7IP76_9ENTR</name>
<protein>
    <submittedName>
        <fullName evidence="1">Uncharacterized protein</fullName>
    </submittedName>
</protein>
<reference evidence="1 2" key="1">
    <citation type="submission" date="2016-04" db="EMBL/GenBank/DDBJ databases">
        <title>ATOL: Assembling a taxonomically balanced genome-scale reconstruction of the evolutionary history of the Enterobacteriaceae.</title>
        <authorList>
            <person name="Plunkett G.III."/>
            <person name="Neeno-Eckwall E.C."/>
            <person name="Glasner J.D."/>
            <person name="Perna N.T."/>
        </authorList>
    </citation>
    <scope>NUCLEOTIDE SEQUENCE [LARGE SCALE GENOMIC DNA]</scope>
    <source>
        <strain evidence="1 2">ATCC 51605</strain>
    </source>
</reference>
<dbReference type="EMBL" id="LXER01000018">
    <property type="protein sequence ID" value="OAT31518.1"/>
    <property type="molecule type" value="Genomic_DNA"/>
</dbReference>
<comment type="caution">
    <text evidence="1">The sequence shown here is derived from an EMBL/GenBank/DDBJ whole genome shotgun (WGS) entry which is preliminary data.</text>
</comment>
<evidence type="ECO:0000313" key="2">
    <source>
        <dbReference type="Proteomes" id="UP000078410"/>
    </source>
</evidence>
<sequence length="39" mass="4335">MRIGLVKACYHPASSFADKTIKLRCMGVQTYLYSALVAK</sequence>
<keyword evidence="2" id="KW-1185">Reference proteome</keyword>
<proteinExistence type="predicted"/>